<dbReference type="Proteomes" id="UP001159363">
    <property type="component" value="Chromosome 12"/>
</dbReference>
<comment type="caution">
    <text evidence="2">The sequence shown here is derived from an EMBL/GenBank/DDBJ whole genome shotgun (WGS) entry which is preliminary data.</text>
</comment>
<evidence type="ECO:0000256" key="1">
    <source>
        <dbReference type="SAM" id="MobiDB-lite"/>
    </source>
</evidence>
<accession>A0ABQ9GD41</accession>
<proteinExistence type="predicted"/>
<dbReference type="EMBL" id="JARBHB010000013">
    <property type="protein sequence ID" value="KAJ8870291.1"/>
    <property type="molecule type" value="Genomic_DNA"/>
</dbReference>
<sequence length="1184" mass="134356">MVDLKGICTELLNTHSYNCFLRTTYWLTAKGGVFKNCLQSQRLFAVSSHFSKARLKFYLQDIPPPHANRDIFCNSPGDVATSRSCGVLAVLRRGRSSHPGASYGTTPPPPLKGEAGGEGGEPACGSDSSTARAASAVFRFDALRRGESGRAAVTSTSEPPLRIRLQALLGIRRNASKGETGDPKEKPADQRHRPVRLPRANIREQPRRSRYRKSSGASIMYKSLQQRRLSRRPGAAMLWWHPTTTLDLGDIDLDSVLGSRVKIKFTKIQYGGQVPSQHGHPRPPRQERRLVAPGFYRLFTVKTLLLYLPRVESNPVHPKWEVSSLTTTPPRLPTDVLKFVFRDVEHMEVIDDGVATSYLLLDYQVKPIPCPTSFNCACADRLFTSSTVSLPEAIPDAKERRIYDRYALFAVFETEKRGSDKGTHIKCVIVATNRRASLIARAQTYHEEVERSLGSLKTIPLQAGLVVTKHGPNITAGNKANEVFVVETLHQEDVQRWGLVIRLHASSHQPSTRWIEMLLRTPLLRLHYWMQRCLVLYQASQRYKPSILSVEFPWLTYLEDLRGALCRVCRLFRSEKMTAGKGEHQHIGDLVAQAFTRWKNAETDFRQLPTRRDAMQELALRGHQVRGPLLTQQLEENDGNLRNLRRFRIDSGDEILRQHLYTCGGNATYISPDIQNQIIDACEELRSVTSLHASNMQNHLKIQVQHLRNEAANKFSAIYSVAQKRAKDNDFEITTPRKSGKQIQRSNYDTNDDSGMKSSAQTLQEQYPQDIRMIVPVGAVQMRRQKWLREENQILQQKSYLRNSMSENRLNGLALLAVHRATEVDPEHVSDVFGRTNRPIQSTSTSTLAIVPWNLSHTNNNHQHQQQPSTPTTINTYNNHQHIQQPSTPTTTINTYNNHQHLQQPSTPTTTINTNNHQHLQQPSTPTTTINTNNNHQHQQPSTPTTTINTYNNHQHLQQPSTPTTTINTYNNHQHLQQPSTPTTTINTYNNHQHQQQPSTPTTTINTNNNHQHQQPSTPTTTINTNNNHQHQQQPSTPTTTINTNNNHQHLQQPSTPTTIINTYNNHHHQPPILCRGPNSCGWMLDKKANQTVLPLGWFSGRTAKMMGLFLRLKRCRERKINIKTPERVNVDVFTHKQKQPCVPNTAKRNFLRAWIVVAEARDVKWPVAALRGAMGARRVRPHS</sequence>
<feature type="compositionally biased region" description="Polar residues" evidence="1">
    <location>
        <begin position="973"/>
        <end position="989"/>
    </location>
</feature>
<evidence type="ECO:0000313" key="3">
    <source>
        <dbReference type="Proteomes" id="UP001159363"/>
    </source>
</evidence>
<organism evidence="2 3">
    <name type="scientific">Dryococelus australis</name>
    <dbReference type="NCBI Taxonomy" id="614101"/>
    <lineage>
        <taxon>Eukaryota</taxon>
        <taxon>Metazoa</taxon>
        <taxon>Ecdysozoa</taxon>
        <taxon>Arthropoda</taxon>
        <taxon>Hexapoda</taxon>
        <taxon>Insecta</taxon>
        <taxon>Pterygota</taxon>
        <taxon>Neoptera</taxon>
        <taxon>Polyneoptera</taxon>
        <taxon>Phasmatodea</taxon>
        <taxon>Verophasmatodea</taxon>
        <taxon>Anareolatae</taxon>
        <taxon>Phasmatidae</taxon>
        <taxon>Eurycanthinae</taxon>
        <taxon>Dryococelus</taxon>
    </lineage>
</organism>
<gene>
    <name evidence="2" type="ORF">PR048_029312</name>
</gene>
<keyword evidence="3" id="KW-1185">Reference proteome</keyword>
<feature type="region of interest" description="Disordered" evidence="1">
    <location>
        <begin position="973"/>
        <end position="1060"/>
    </location>
</feature>
<feature type="compositionally biased region" description="Basic and acidic residues" evidence="1">
    <location>
        <begin position="179"/>
        <end position="192"/>
    </location>
</feature>
<feature type="compositionally biased region" description="Low complexity" evidence="1">
    <location>
        <begin position="990"/>
        <end position="1050"/>
    </location>
</feature>
<name>A0ABQ9GD41_9NEOP</name>
<feature type="region of interest" description="Disordered" evidence="1">
    <location>
        <begin position="172"/>
        <end position="192"/>
    </location>
</feature>
<feature type="region of interest" description="Disordered" evidence="1">
    <location>
        <begin position="96"/>
        <end position="128"/>
    </location>
</feature>
<protein>
    <submittedName>
        <fullName evidence="2">Uncharacterized protein</fullName>
    </submittedName>
</protein>
<evidence type="ECO:0000313" key="2">
    <source>
        <dbReference type="EMBL" id="KAJ8870291.1"/>
    </source>
</evidence>
<feature type="compositionally biased region" description="Polar residues" evidence="1">
    <location>
        <begin position="1051"/>
        <end position="1060"/>
    </location>
</feature>
<feature type="region of interest" description="Disordered" evidence="1">
    <location>
        <begin position="735"/>
        <end position="757"/>
    </location>
</feature>
<feature type="region of interest" description="Disordered" evidence="1">
    <location>
        <begin position="916"/>
        <end position="945"/>
    </location>
</feature>
<reference evidence="2 3" key="1">
    <citation type="submission" date="2023-02" db="EMBL/GenBank/DDBJ databases">
        <title>LHISI_Scaffold_Assembly.</title>
        <authorList>
            <person name="Stuart O.P."/>
            <person name="Cleave R."/>
            <person name="Magrath M.J.L."/>
            <person name="Mikheyev A.S."/>
        </authorList>
    </citation>
    <scope>NUCLEOTIDE SEQUENCE [LARGE SCALE GENOMIC DNA]</scope>
    <source>
        <strain evidence="2">Daus_M_001</strain>
        <tissue evidence="2">Leg muscle</tissue>
    </source>
</reference>